<organism evidence="3 4">
    <name type="scientific">Crassostrea virginica</name>
    <name type="common">Eastern oyster</name>
    <dbReference type="NCBI Taxonomy" id="6565"/>
    <lineage>
        <taxon>Eukaryota</taxon>
        <taxon>Metazoa</taxon>
        <taxon>Spiralia</taxon>
        <taxon>Lophotrochozoa</taxon>
        <taxon>Mollusca</taxon>
        <taxon>Bivalvia</taxon>
        <taxon>Autobranchia</taxon>
        <taxon>Pteriomorphia</taxon>
        <taxon>Ostreida</taxon>
        <taxon>Ostreoidea</taxon>
        <taxon>Ostreidae</taxon>
        <taxon>Crassostrea</taxon>
    </lineage>
</organism>
<feature type="region of interest" description="Disordered" evidence="2">
    <location>
        <begin position="277"/>
        <end position="321"/>
    </location>
</feature>
<feature type="compositionally biased region" description="Polar residues" evidence="2">
    <location>
        <begin position="489"/>
        <end position="498"/>
    </location>
</feature>
<proteinExistence type="predicted"/>
<evidence type="ECO:0000313" key="3">
    <source>
        <dbReference type="Proteomes" id="UP000694844"/>
    </source>
</evidence>
<accession>A0A8B8DE58</accession>
<reference evidence="4" key="1">
    <citation type="submission" date="2025-08" db="UniProtKB">
        <authorList>
            <consortium name="RefSeq"/>
        </authorList>
    </citation>
    <scope>IDENTIFICATION</scope>
    <source>
        <tissue evidence="4">Whole sample</tissue>
    </source>
</reference>
<keyword evidence="3" id="KW-1185">Reference proteome</keyword>
<keyword evidence="1" id="KW-0175">Coiled coil</keyword>
<dbReference type="CDD" id="cd12264">
    <property type="entry name" value="RRM_AKAP17A"/>
    <property type="match status" value="1"/>
</dbReference>
<dbReference type="AlphaFoldDB" id="A0A8B8DE58"/>
<evidence type="ECO:0000256" key="1">
    <source>
        <dbReference type="SAM" id="Coils"/>
    </source>
</evidence>
<dbReference type="InterPro" id="IPR056852">
    <property type="entry name" value="AK17A/B"/>
</dbReference>
<dbReference type="Pfam" id="PF25015">
    <property type="entry name" value="RBD_AKAP-17A"/>
    <property type="match status" value="1"/>
</dbReference>
<name>A0A8B8DE58_CRAVI</name>
<evidence type="ECO:0000313" key="4">
    <source>
        <dbReference type="RefSeq" id="XP_022326248.1"/>
    </source>
</evidence>
<feature type="region of interest" description="Disordered" evidence="2">
    <location>
        <begin position="485"/>
        <end position="509"/>
    </location>
</feature>
<dbReference type="PANTHER" id="PTHR12484:SF4">
    <property type="entry name" value="A-KINASE ANCHOR PROTEIN 17A"/>
    <property type="match status" value="1"/>
</dbReference>
<sequence>MAGTTICSDTSEAVELCKAQGLYLKPIAKLTVCVQLPKLKEMGKSISNWEVMEKIKHMAKPHSFISLKIIKSTMEFMRLEGEAETKVEIKAIIQCLDSRTIKLSGFPEVLKVKAAEAKVSHPSQHDWDSFFRDAKNMNEMKPGERPDTVHVKDLPTKWFSHRKKDRLSEQVVKRVFENFGEVRCLDIPMLDPYRKEMTSVKSSGLQTFNYNTGITFDVYVQYKEYISFVKAMDSLRGMKLLYIADDEEEKAYTANMRVEFDKTKHLSDKSIKKRRMEREKLEQLEREREEKVRREREEEEKRVEEEKRKKEEEEREKERKRIEKIEKRESRRQAREEKRRLKALERKRLEEEKQYQMKIQMEERRFLIAQRKLESIRLLGELFSRIKAVKVSSDLVQREIELEEERRNQVEEEKRLKEEMKKRKLEAKKRRKEELLHHETELREKILKNWKEKFCVYTQEEKKEEAMRERLRLRLRGKKVLKSAAVKPSVSNMTTSSEVRPAPSPPDWRQRGEEWIREEYENKVLQRDRVNKFKGHGKQKVPRFYKSLHNNPHMEWKKRLKRKEVEMRRWKEWNEWKKQFLYWKHKFSFPVPYME</sequence>
<protein>
    <submittedName>
        <fullName evidence="4">A-kinase anchor protein 17A-like isoform X1</fullName>
    </submittedName>
</protein>
<dbReference type="RefSeq" id="XP_022326248.1">
    <property type="nucleotide sequence ID" value="XM_022470540.1"/>
</dbReference>
<feature type="coiled-coil region" evidence="1">
    <location>
        <begin position="393"/>
        <end position="445"/>
    </location>
</feature>
<gene>
    <name evidence="4" type="primary">LOC111126129</name>
</gene>
<dbReference type="GeneID" id="111126129"/>
<dbReference type="KEGG" id="cvn:111126129"/>
<dbReference type="OrthoDB" id="1918237at2759"/>
<dbReference type="PANTHER" id="PTHR12484">
    <property type="entry name" value="B-LYMPHOCYTE ANTIGEN-RELATED"/>
    <property type="match status" value="1"/>
</dbReference>
<dbReference type="Proteomes" id="UP000694844">
    <property type="component" value="Chromosome 3"/>
</dbReference>
<evidence type="ECO:0000256" key="2">
    <source>
        <dbReference type="SAM" id="MobiDB-lite"/>
    </source>
</evidence>